<evidence type="ECO:0000256" key="1">
    <source>
        <dbReference type="ARBA" id="ARBA00022801"/>
    </source>
</evidence>
<comment type="caution">
    <text evidence="2">The sequence shown here is derived from an EMBL/GenBank/DDBJ whole genome shotgun (WGS) entry which is preliminary data.</text>
</comment>
<proteinExistence type="predicted"/>
<gene>
    <name evidence="2" type="ORF">AARAC_001573</name>
</gene>
<dbReference type="PANTHER" id="PTHR22946:SF12">
    <property type="entry name" value="CONIDIAL PIGMENT BIOSYNTHESIS PROTEIN AYG1 (AFU_ORTHOLOGUE AFUA_2G17550)"/>
    <property type="match status" value="1"/>
</dbReference>
<evidence type="ECO:0000313" key="2">
    <source>
        <dbReference type="EMBL" id="PIG88101.1"/>
    </source>
</evidence>
<dbReference type="Pfam" id="PF06500">
    <property type="entry name" value="FrsA-like"/>
    <property type="match status" value="1"/>
</dbReference>
<dbReference type="AlphaFoldDB" id="A0A2G7G7P8"/>
<dbReference type="FunFam" id="3.40.50.1820:FF:000145">
    <property type="entry name" value="Pigment biosynthesis protein"/>
    <property type="match status" value="1"/>
</dbReference>
<dbReference type="InterPro" id="IPR050261">
    <property type="entry name" value="FrsA_esterase"/>
</dbReference>
<dbReference type="PANTHER" id="PTHR22946">
    <property type="entry name" value="DIENELACTONE HYDROLASE DOMAIN-CONTAINING PROTEIN-RELATED"/>
    <property type="match status" value="1"/>
</dbReference>
<dbReference type="GO" id="GO:0016787">
    <property type="term" value="F:hydrolase activity"/>
    <property type="evidence" value="ECO:0007669"/>
    <property type="project" value="UniProtKB-KW"/>
</dbReference>
<protein>
    <submittedName>
        <fullName evidence="2">Pigment biosynthesis protein Ayg1</fullName>
    </submittedName>
</protein>
<dbReference type="STRING" id="656916.A0A2G7G7P8"/>
<dbReference type="Proteomes" id="UP000231358">
    <property type="component" value="Unassembled WGS sequence"/>
</dbReference>
<dbReference type="InterPro" id="IPR029058">
    <property type="entry name" value="AB_hydrolase_fold"/>
</dbReference>
<accession>A0A2G7G7P8</accession>
<keyword evidence="1" id="KW-0378">Hydrolase</keyword>
<reference evidence="2 3" key="1">
    <citation type="submission" date="2017-05" db="EMBL/GenBank/DDBJ databases">
        <title>Genome sequence for an aflatoxigenic pathogen of Argentinian peanut, Aspergillus arachidicola.</title>
        <authorList>
            <person name="Moore G."/>
            <person name="Beltz S.B."/>
            <person name="Mack B.M."/>
        </authorList>
    </citation>
    <scope>NUCLEOTIDE SEQUENCE [LARGE SCALE GENOMIC DNA]</scope>
    <source>
        <strain evidence="2 3">CBS 117610</strain>
    </source>
</reference>
<sequence>MPNWILGNKFDTIYPHKGSIKTLWETRWKFACQKGVYPFHDGSYEDFEPIFQKLISENINDASTDEYTSTFFPIASDLESQASQALDSGKTDDAIDLLRRAAVVYRISRFPYVDITQPNSIKRAAFERQKHVYLKAASRWDPPIKEVIIPHSSRGRNDGQEIPIYTRIPRSARPDNPVPVVFIMTGLDGYRPDNSQRTHEIIGRGWAVVIAEIPGTADSPADPADPSSPDRLWDSVFAYMATQPMLDMSRVVLWGLSAGGFYAIRAAHTHASRLRGAIAHGAGCHYFLDKEWLSRVDDHEYPFSIMPGWTKKYGYDDTQVFVQEARKKFSLVETGIVDRPSCRLLLLNGVADGITPIEDSLLLFNHGSPKEGRFFKVYPIWGTPTACLSLTDGWKIFYPVNQSRKTSNSHTHCTSDVAGRKELESLLVLEAHVWFTLETHRALNLETVPKIVVMPIELSQVNSNALLV</sequence>
<evidence type="ECO:0000313" key="3">
    <source>
        <dbReference type="Proteomes" id="UP000231358"/>
    </source>
</evidence>
<dbReference type="SUPFAM" id="SSF53474">
    <property type="entry name" value="alpha/beta-Hydrolases"/>
    <property type="match status" value="1"/>
</dbReference>
<name>A0A2G7G7P8_9EURO</name>
<dbReference type="EMBL" id="NEXV01000118">
    <property type="protein sequence ID" value="PIG88101.1"/>
    <property type="molecule type" value="Genomic_DNA"/>
</dbReference>
<keyword evidence="3" id="KW-1185">Reference proteome</keyword>
<dbReference type="Gene3D" id="3.40.50.1820">
    <property type="entry name" value="alpha/beta hydrolase"/>
    <property type="match status" value="1"/>
</dbReference>
<organism evidence="2 3">
    <name type="scientific">Aspergillus arachidicola</name>
    <dbReference type="NCBI Taxonomy" id="656916"/>
    <lineage>
        <taxon>Eukaryota</taxon>
        <taxon>Fungi</taxon>
        <taxon>Dikarya</taxon>
        <taxon>Ascomycota</taxon>
        <taxon>Pezizomycotina</taxon>
        <taxon>Eurotiomycetes</taxon>
        <taxon>Eurotiomycetidae</taxon>
        <taxon>Eurotiales</taxon>
        <taxon>Aspergillaceae</taxon>
        <taxon>Aspergillus</taxon>
        <taxon>Aspergillus subgen. Circumdati</taxon>
    </lineage>
</organism>
<dbReference type="InterPro" id="IPR010520">
    <property type="entry name" value="FrsA-like"/>
</dbReference>